<comment type="caution">
    <text evidence="1">The sequence shown here is derived from an EMBL/GenBank/DDBJ whole genome shotgun (WGS) entry which is preliminary data.</text>
</comment>
<sequence length="88" mass="9599">MSEEFTTAVVERCRWARAHNQGHPLPSWSTAEQVAVALVLRDTDHLAAMGYTVEQAADRVCAETQLSAFGLTGWLNDTRAAVRDGEPG</sequence>
<name>A0AAE3Z7Q1_9ACTN</name>
<gene>
    <name evidence="1" type="ORF">JOF55_000048</name>
</gene>
<protein>
    <submittedName>
        <fullName evidence="1">Uncharacterized protein</fullName>
    </submittedName>
</protein>
<dbReference type="AlphaFoldDB" id="A0AAE3Z7Q1"/>
<evidence type="ECO:0000313" key="2">
    <source>
        <dbReference type="Proteomes" id="UP001180845"/>
    </source>
</evidence>
<proteinExistence type="predicted"/>
<accession>A0AAE3Z7Q1</accession>
<dbReference type="Proteomes" id="UP001180845">
    <property type="component" value="Unassembled WGS sequence"/>
</dbReference>
<dbReference type="RefSeq" id="WP_310267674.1">
    <property type="nucleotide sequence ID" value="NZ_JAVDXW010000001.1"/>
</dbReference>
<keyword evidence="2" id="KW-1185">Reference proteome</keyword>
<organism evidence="1 2">
    <name type="scientific">Haloactinomyces albus</name>
    <dbReference type="NCBI Taxonomy" id="1352928"/>
    <lineage>
        <taxon>Bacteria</taxon>
        <taxon>Bacillati</taxon>
        <taxon>Actinomycetota</taxon>
        <taxon>Actinomycetes</taxon>
        <taxon>Actinopolysporales</taxon>
        <taxon>Actinopolysporaceae</taxon>
        <taxon>Haloactinomyces</taxon>
    </lineage>
</organism>
<reference evidence="1" key="1">
    <citation type="submission" date="2023-07" db="EMBL/GenBank/DDBJ databases">
        <title>Sequencing the genomes of 1000 actinobacteria strains.</title>
        <authorList>
            <person name="Klenk H.-P."/>
        </authorList>
    </citation>
    <scope>NUCLEOTIDE SEQUENCE</scope>
    <source>
        <strain evidence="1">DSM 45977</strain>
    </source>
</reference>
<dbReference type="EMBL" id="JAVDXW010000001">
    <property type="protein sequence ID" value="MDR7299867.1"/>
    <property type="molecule type" value="Genomic_DNA"/>
</dbReference>
<evidence type="ECO:0000313" key="1">
    <source>
        <dbReference type="EMBL" id="MDR7299867.1"/>
    </source>
</evidence>